<dbReference type="InterPro" id="IPR035472">
    <property type="entry name" value="RpiR-like_SIS"/>
</dbReference>
<dbReference type="InterPro" id="IPR046348">
    <property type="entry name" value="SIS_dom_sf"/>
</dbReference>
<dbReference type="CDD" id="cd05013">
    <property type="entry name" value="SIS_RpiR"/>
    <property type="match status" value="1"/>
</dbReference>
<dbReference type="AlphaFoldDB" id="A0A4R8A2W6"/>
<dbReference type="Proteomes" id="UP000294743">
    <property type="component" value="Unassembled WGS sequence"/>
</dbReference>
<dbReference type="SUPFAM" id="SSF53697">
    <property type="entry name" value="SIS domain"/>
    <property type="match status" value="1"/>
</dbReference>
<dbReference type="Pfam" id="PF13580">
    <property type="entry name" value="SIS_2"/>
    <property type="match status" value="1"/>
</dbReference>
<dbReference type="GO" id="GO:1901135">
    <property type="term" value="P:carbohydrate derivative metabolic process"/>
    <property type="evidence" value="ECO:0007669"/>
    <property type="project" value="InterPro"/>
</dbReference>
<evidence type="ECO:0000313" key="2">
    <source>
        <dbReference type="EMBL" id="TDW24903.1"/>
    </source>
</evidence>
<name>A0A4R8A2W6_9FIRM</name>
<comment type="caution">
    <text evidence="2">The sequence shown here is derived from an EMBL/GenBank/DDBJ whole genome shotgun (WGS) entry which is preliminary data.</text>
</comment>
<dbReference type="GO" id="GO:0097367">
    <property type="term" value="F:carbohydrate derivative binding"/>
    <property type="evidence" value="ECO:0007669"/>
    <property type="project" value="InterPro"/>
</dbReference>
<dbReference type="EMBL" id="SODD01000007">
    <property type="protein sequence ID" value="TDW24903.1"/>
    <property type="molecule type" value="Genomic_DNA"/>
</dbReference>
<dbReference type="NCBIfam" id="NF002805">
    <property type="entry name" value="PRK02947.1"/>
    <property type="match status" value="1"/>
</dbReference>
<protein>
    <submittedName>
        <fullName evidence="2">Putative phosphosugar-binding protein</fullName>
    </submittedName>
</protein>
<proteinExistence type="predicted"/>
<keyword evidence="3" id="KW-1185">Reference proteome</keyword>
<dbReference type="PANTHER" id="PTHR30390">
    <property type="entry name" value="SEDOHEPTULOSE 7-PHOSPHATE ISOMERASE / DNAA INITIATOR-ASSOCIATING FACTOR FOR REPLICATION INITIATION"/>
    <property type="match status" value="1"/>
</dbReference>
<dbReference type="OrthoDB" id="9805185at2"/>
<dbReference type="InterPro" id="IPR001347">
    <property type="entry name" value="SIS_dom"/>
</dbReference>
<reference evidence="2 3" key="1">
    <citation type="submission" date="2019-03" db="EMBL/GenBank/DDBJ databases">
        <title>Genomic Encyclopedia of Type Strains, Phase IV (KMG-IV): sequencing the most valuable type-strain genomes for metagenomic binning, comparative biology and taxonomic classification.</title>
        <authorList>
            <person name="Goeker M."/>
        </authorList>
    </citation>
    <scope>NUCLEOTIDE SEQUENCE [LARGE SCALE GENOMIC DNA]</scope>
    <source>
        <strain evidence="2 3">DSM 28867</strain>
    </source>
</reference>
<evidence type="ECO:0000259" key="1">
    <source>
        <dbReference type="PROSITE" id="PS51464"/>
    </source>
</evidence>
<sequence>MEKIREYVDVVKAQLETALQQEEIIDACASQFANTILNDGIIHVFGCGHSQMFGEELCFRTGGLVPINAIKIPQFNIYPKARLSQLMERTEGFVGGVLESMHTTKHDTMVIVSVSGRNAAGVDMAIEAKKLGMHVIGVTSLHYANNVTSRHSSKKLLKDVSDTVLDLCGVCGDATLSDPRVSEHFGSTSTVVGMSLLNGIVAECIVKLADAGMDPPIWVSGNVDRGDEANKKYMEAYKGKIDII</sequence>
<dbReference type="PANTHER" id="PTHR30390:SF7">
    <property type="entry name" value="PHOSPHOHEPTOSE ISOMERASE"/>
    <property type="match status" value="1"/>
</dbReference>
<evidence type="ECO:0000313" key="3">
    <source>
        <dbReference type="Proteomes" id="UP000294743"/>
    </source>
</evidence>
<dbReference type="PROSITE" id="PS51464">
    <property type="entry name" value="SIS"/>
    <property type="match status" value="1"/>
</dbReference>
<organism evidence="2 3">
    <name type="scientific">Breznakia blatticola</name>
    <dbReference type="NCBI Taxonomy" id="1754012"/>
    <lineage>
        <taxon>Bacteria</taxon>
        <taxon>Bacillati</taxon>
        <taxon>Bacillota</taxon>
        <taxon>Erysipelotrichia</taxon>
        <taxon>Erysipelotrichales</taxon>
        <taxon>Erysipelotrichaceae</taxon>
        <taxon>Breznakia</taxon>
    </lineage>
</organism>
<feature type="domain" description="SIS" evidence="1">
    <location>
        <begin position="32"/>
        <end position="210"/>
    </location>
</feature>
<dbReference type="Gene3D" id="3.40.50.10490">
    <property type="entry name" value="Glucose-6-phosphate isomerase like protein, domain 1"/>
    <property type="match status" value="1"/>
</dbReference>
<dbReference type="RefSeq" id="WP_134168494.1">
    <property type="nucleotide sequence ID" value="NZ_SODD01000007.1"/>
</dbReference>
<gene>
    <name evidence="2" type="ORF">EDD63_10755</name>
</gene>
<accession>A0A4R8A2W6</accession>
<dbReference type="InterPro" id="IPR050099">
    <property type="entry name" value="SIS_GmhA/DiaA_subfam"/>
</dbReference>